<accession>A0ABU9B980</accession>
<evidence type="ECO:0000313" key="13">
    <source>
        <dbReference type="Proteomes" id="UP001368500"/>
    </source>
</evidence>
<dbReference type="SUPFAM" id="SSF52540">
    <property type="entry name" value="P-loop containing nucleoside triphosphate hydrolases"/>
    <property type="match status" value="1"/>
</dbReference>
<dbReference type="Proteomes" id="UP001368500">
    <property type="component" value="Unassembled WGS sequence"/>
</dbReference>
<keyword evidence="4" id="KW-0547">Nucleotide-binding</keyword>
<keyword evidence="13" id="KW-1185">Reference proteome</keyword>
<evidence type="ECO:0000256" key="1">
    <source>
        <dbReference type="ARBA" id="ARBA00004651"/>
    </source>
</evidence>
<evidence type="ECO:0000256" key="8">
    <source>
        <dbReference type="SAM" id="Phobius"/>
    </source>
</evidence>
<feature type="domain" description="Polysaccharide chain length determinant N-terminal" evidence="10">
    <location>
        <begin position="38"/>
        <end position="127"/>
    </location>
</feature>
<reference evidence="12 13" key="1">
    <citation type="submission" date="2024-04" db="EMBL/GenBank/DDBJ databases">
        <title>Novel species of the genus Ideonella isolated from streams.</title>
        <authorList>
            <person name="Lu H."/>
        </authorList>
    </citation>
    <scope>NUCLEOTIDE SEQUENCE [LARGE SCALE GENOMIC DNA]</scope>
    <source>
        <strain evidence="12 13">BYS139W</strain>
    </source>
</reference>
<dbReference type="InterPro" id="IPR005702">
    <property type="entry name" value="Wzc-like_C"/>
</dbReference>
<dbReference type="PANTHER" id="PTHR32309">
    <property type="entry name" value="TYROSINE-PROTEIN KINASE"/>
    <property type="match status" value="1"/>
</dbReference>
<proteinExistence type="predicted"/>
<protein>
    <submittedName>
        <fullName evidence="12">Polysaccharide biosynthesis tyrosine autokinase</fullName>
        <ecNumber evidence="12">2.7.10.2</ecNumber>
    </submittedName>
</protein>
<keyword evidence="7 8" id="KW-0472">Membrane</keyword>
<dbReference type="EMBL" id="JBBUTF010000005">
    <property type="protein sequence ID" value="MEK8025577.1"/>
    <property type="molecule type" value="Genomic_DNA"/>
</dbReference>
<evidence type="ECO:0000256" key="7">
    <source>
        <dbReference type="ARBA" id="ARBA00023136"/>
    </source>
</evidence>
<dbReference type="InterPro" id="IPR003856">
    <property type="entry name" value="LPS_length_determ_N"/>
</dbReference>
<sequence>MNSKNLPIHVGGGAEVAVVGAPESRVGFSLPSSEGDGFEILEYWRSLVKRRWWIALLAVAVTVASALFAFAMSPVYRSTVTVLIESGKGKILSIEDVYSINGQREHYQTQIEILQSREVLVRAVKKLRLWENPEYDPRIKSSGLRDFFISIAGSASTAKEWNEDALVDAVVEKIGSQIALDPVRLSQLVKLSVESKNPDTAALVANTIASQYIEADRDAKFKISQEVSSFLQERVGSLRENLTRSEQALQEYRERKGVVSVGGSSQAMASQQATGALGSLIAARARRLELENAYAQVRSVLDGDYSSVSAVLRDPIVIAESAKLSDAQRKLSELAESLGPQHPSVVSLGGEISQIKRSLGAAQKAVVRSLMRDYEVASGTEKSLEQALGRVRSDVQNLNREEFDLAVLERDVVTNRQLYEMFMSRAKETNLAADVQANVGRVVDQAVPDVRPVKPKKVQFVVMCVVVSLLIGAAASILIDRLDNTVKGPDDAEQRLRLPTLAAIPQVKDLDRLKLGRYFLDDNHSHYAEAIRTARTGILLSGLDVKNKILLITSTVPGEGKTTLSLNLAHAHAQTKNTLLIDCDMRRSQASRSADLPPGAKGITNFVAGAPLEECIYRVKDSPLMMMPVGDLPPNPLEVLLSNKFKEALASLAEHFEMVIIDSPPVELVSDSLVLAPMVTNIAYVVKAMATPAPLVRKNLVRLQRAGGKILGVVVNDLDFEAARMYYGEYGAATYSYGGYSNAKLTYGGSSTAKAAEGGGSPQA</sequence>
<evidence type="ECO:0000313" key="12">
    <source>
        <dbReference type="EMBL" id="MEK8025577.1"/>
    </source>
</evidence>
<dbReference type="Pfam" id="PF02706">
    <property type="entry name" value="Wzz"/>
    <property type="match status" value="1"/>
</dbReference>
<keyword evidence="6 8" id="KW-1133">Transmembrane helix</keyword>
<evidence type="ECO:0000259" key="10">
    <source>
        <dbReference type="Pfam" id="PF02706"/>
    </source>
</evidence>
<dbReference type="EC" id="2.7.10.2" evidence="12"/>
<comment type="caution">
    <text evidence="12">The sequence shown here is derived from an EMBL/GenBank/DDBJ whole genome shotgun (WGS) entry which is preliminary data.</text>
</comment>
<dbReference type="InterPro" id="IPR050445">
    <property type="entry name" value="Bact_polysacc_biosynth/exp"/>
</dbReference>
<evidence type="ECO:0000259" key="11">
    <source>
        <dbReference type="Pfam" id="PF13807"/>
    </source>
</evidence>
<dbReference type="Pfam" id="PF01656">
    <property type="entry name" value="CbiA"/>
    <property type="match status" value="1"/>
</dbReference>
<keyword evidence="3 8" id="KW-0812">Transmembrane</keyword>
<dbReference type="Pfam" id="PF13807">
    <property type="entry name" value="GNVR"/>
    <property type="match status" value="1"/>
</dbReference>
<keyword evidence="12" id="KW-0808">Transferase</keyword>
<evidence type="ECO:0000256" key="5">
    <source>
        <dbReference type="ARBA" id="ARBA00022840"/>
    </source>
</evidence>
<keyword evidence="5" id="KW-0067">ATP-binding</keyword>
<dbReference type="NCBIfam" id="TIGR01007">
    <property type="entry name" value="eps_fam"/>
    <property type="match status" value="1"/>
</dbReference>
<organism evidence="12 13">
    <name type="scientific">Pseudaquabacterium rugosum</name>
    <dbReference type="NCBI Taxonomy" id="2984194"/>
    <lineage>
        <taxon>Bacteria</taxon>
        <taxon>Pseudomonadati</taxon>
        <taxon>Pseudomonadota</taxon>
        <taxon>Betaproteobacteria</taxon>
        <taxon>Burkholderiales</taxon>
        <taxon>Sphaerotilaceae</taxon>
        <taxon>Pseudaquabacterium</taxon>
    </lineage>
</organism>
<evidence type="ECO:0000259" key="9">
    <source>
        <dbReference type="Pfam" id="PF01656"/>
    </source>
</evidence>
<gene>
    <name evidence="12" type="ORF">AACH11_06345</name>
</gene>
<dbReference type="Gene3D" id="3.40.50.300">
    <property type="entry name" value="P-loop containing nucleotide triphosphate hydrolases"/>
    <property type="match status" value="1"/>
</dbReference>
<dbReference type="RefSeq" id="WP_341373361.1">
    <property type="nucleotide sequence ID" value="NZ_JBBUTF010000005.1"/>
</dbReference>
<dbReference type="InterPro" id="IPR002586">
    <property type="entry name" value="CobQ/CobB/MinD/ParA_Nub-bd_dom"/>
</dbReference>
<dbReference type="InterPro" id="IPR032807">
    <property type="entry name" value="GNVR"/>
</dbReference>
<evidence type="ECO:0000256" key="4">
    <source>
        <dbReference type="ARBA" id="ARBA00022741"/>
    </source>
</evidence>
<feature type="domain" description="CobQ/CobB/MinD/ParA nucleotide binding" evidence="9">
    <location>
        <begin position="551"/>
        <end position="717"/>
    </location>
</feature>
<evidence type="ECO:0000256" key="2">
    <source>
        <dbReference type="ARBA" id="ARBA00022475"/>
    </source>
</evidence>
<name>A0ABU9B980_9BURK</name>
<feature type="domain" description="Tyrosine-protein kinase G-rich" evidence="11">
    <location>
        <begin position="408"/>
        <end position="477"/>
    </location>
</feature>
<dbReference type="InterPro" id="IPR027417">
    <property type="entry name" value="P-loop_NTPase"/>
</dbReference>
<dbReference type="GO" id="GO:0004715">
    <property type="term" value="F:non-membrane spanning protein tyrosine kinase activity"/>
    <property type="evidence" value="ECO:0007669"/>
    <property type="project" value="UniProtKB-EC"/>
</dbReference>
<comment type="subcellular location">
    <subcellularLocation>
        <location evidence="1">Cell membrane</location>
        <topology evidence="1">Multi-pass membrane protein</topology>
    </subcellularLocation>
</comment>
<keyword evidence="2" id="KW-1003">Cell membrane</keyword>
<dbReference type="CDD" id="cd05387">
    <property type="entry name" value="BY-kinase"/>
    <property type="match status" value="1"/>
</dbReference>
<feature type="transmembrane region" description="Helical" evidence="8">
    <location>
        <begin position="52"/>
        <end position="71"/>
    </location>
</feature>
<evidence type="ECO:0000256" key="3">
    <source>
        <dbReference type="ARBA" id="ARBA00022692"/>
    </source>
</evidence>
<evidence type="ECO:0000256" key="6">
    <source>
        <dbReference type="ARBA" id="ARBA00022989"/>
    </source>
</evidence>
<dbReference type="PANTHER" id="PTHR32309:SF13">
    <property type="entry name" value="FERRIC ENTEROBACTIN TRANSPORT PROTEIN FEPE"/>
    <property type="match status" value="1"/>
</dbReference>